<dbReference type="OrthoDB" id="4034212at2759"/>
<dbReference type="STRING" id="284811.Q75A45"/>
<dbReference type="GO" id="GO:0034271">
    <property type="term" value="C:phosphatidylinositol 3-kinase complex, class III, type I"/>
    <property type="evidence" value="ECO:0007669"/>
    <property type="project" value="EnsemblFungi"/>
</dbReference>
<protein>
    <submittedName>
        <fullName evidence="3">ADR074Cp</fullName>
    </submittedName>
</protein>
<dbReference type="AlphaFoldDB" id="Q75A45"/>
<keyword evidence="1" id="KW-0175">Coiled coil</keyword>
<evidence type="ECO:0000256" key="2">
    <source>
        <dbReference type="SAM" id="MobiDB-lite"/>
    </source>
</evidence>
<dbReference type="FunCoup" id="Q75A45">
    <property type="interactions" value="52"/>
</dbReference>
<accession>Q75A45</accession>
<dbReference type="GO" id="GO:0000407">
    <property type="term" value="C:phagophore assembly site"/>
    <property type="evidence" value="ECO:0007669"/>
    <property type="project" value="EnsemblFungi"/>
</dbReference>
<dbReference type="eggNOG" id="ENOG502S4WG">
    <property type="taxonomic scope" value="Eukaryota"/>
</dbReference>
<keyword evidence="4" id="KW-1185">Reference proteome</keyword>
<reference evidence="3 4" key="1">
    <citation type="journal article" date="2004" name="Science">
        <title>The Ashbya gossypii genome as a tool for mapping the ancient Saccharomyces cerevisiae genome.</title>
        <authorList>
            <person name="Dietrich F.S."/>
            <person name="Voegeli S."/>
            <person name="Brachat S."/>
            <person name="Lerch A."/>
            <person name="Gates K."/>
            <person name="Steiner S."/>
            <person name="Mohr C."/>
            <person name="Pohlmann R."/>
            <person name="Luedi P."/>
            <person name="Choi S."/>
            <person name="Wing R.A."/>
            <person name="Flavier A."/>
            <person name="Gaffney T.D."/>
            <person name="Philippsen P."/>
        </authorList>
    </citation>
    <scope>NUCLEOTIDE SEQUENCE [LARGE SCALE GENOMIC DNA]</scope>
    <source>
        <strain evidence="4">ATCC 10895 / CBS 109.51 / FGSC 9923 / NRRL Y-1056</strain>
    </source>
</reference>
<name>Q75A45_EREGS</name>
<gene>
    <name evidence="3" type="ORF">AGOS_ADR074C</name>
</gene>
<dbReference type="HOGENOM" id="CLU_107237_1_0_1"/>
<dbReference type="RefSeq" id="NP_984170.2">
    <property type="nucleotide sequence ID" value="NM_209523.2"/>
</dbReference>
<evidence type="ECO:0000313" key="4">
    <source>
        <dbReference type="Proteomes" id="UP000000591"/>
    </source>
</evidence>
<reference evidence="4" key="2">
    <citation type="journal article" date="2013" name="G3 (Bethesda)">
        <title>Genomes of Ashbya fungi isolated from insects reveal four mating-type loci, numerous translocations, lack of transposons, and distinct gene duplications.</title>
        <authorList>
            <person name="Dietrich F.S."/>
            <person name="Voegeli S."/>
            <person name="Kuo S."/>
            <person name="Philippsen P."/>
        </authorList>
    </citation>
    <scope>GENOME REANNOTATION</scope>
    <source>
        <strain evidence="4">ATCC 10895 / CBS 109.51 / FGSC 9923 / NRRL Y-1056</strain>
    </source>
</reference>
<sequence>MILLREDIQIKIKELEQWELRQPSAGLGAGLSPNRKNSPVRGPEATSHLSNGVPIADPFLASIINKLQTNILQTLSQRLAGEGKPMGKQELEAVVSPQMTQFQKEMTVFEQRKFREYDSKMDQLLKENRKLSNQVIRLKDRWDSLVESAKQKRNQQERQ</sequence>
<dbReference type="OMA" id="NARNWDN"/>
<proteinExistence type="predicted"/>
<organism evidence="3 4">
    <name type="scientific">Eremothecium gossypii (strain ATCC 10895 / CBS 109.51 / FGSC 9923 / NRRL Y-1056)</name>
    <name type="common">Yeast</name>
    <name type="synonym">Ashbya gossypii</name>
    <dbReference type="NCBI Taxonomy" id="284811"/>
    <lineage>
        <taxon>Eukaryota</taxon>
        <taxon>Fungi</taxon>
        <taxon>Dikarya</taxon>
        <taxon>Ascomycota</taxon>
        <taxon>Saccharomycotina</taxon>
        <taxon>Saccharomycetes</taxon>
        <taxon>Saccharomycetales</taxon>
        <taxon>Saccharomycetaceae</taxon>
        <taxon>Eremothecium</taxon>
    </lineage>
</organism>
<feature type="region of interest" description="Disordered" evidence="2">
    <location>
        <begin position="25"/>
        <end position="48"/>
    </location>
</feature>
<dbReference type="GO" id="GO:0016236">
    <property type="term" value="P:macroautophagy"/>
    <property type="evidence" value="ECO:0007669"/>
    <property type="project" value="EnsemblFungi"/>
</dbReference>
<dbReference type="GO" id="GO:0005198">
    <property type="term" value="F:structural molecule activity"/>
    <property type="evidence" value="ECO:0007669"/>
    <property type="project" value="EnsemblFungi"/>
</dbReference>
<dbReference type="EMBL" id="AE016817">
    <property type="protein sequence ID" value="AAS51994.2"/>
    <property type="molecule type" value="Genomic_DNA"/>
</dbReference>
<dbReference type="KEGG" id="ago:AGOS_ADR074C"/>
<dbReference type="Proteomes" id="UP000000591">
    <property type="component" value="Chromosome IV"/>
</dbReference>
<feature type="coiled-coil region" evidence="1">
    <location>
        <begin position="114"/>
        <end position="159"/>
    </location>
</feature>
<dbReference type="GeneID" id="4620319"/>
<dbReference type="InParanoid" id="Q75A45"/>
<evidence type="ECO:0000256" key="1">
    <source>
        <dbReference type="SAM" id="Coils"/>
    </source>
</evidence>
<evidence type="ECO:0000313" key="3">
    <source>
        <dbReference type="EMBL" id="AAS51994.2"/>
    </source>
</evidence>
<dbReference type="GO" id="GO:0042802">
    <property type="term" value="F:identical protein binding"/>
    <property type="evidence" value="ECO:0007669"/>
    <property type="project" value="EnsemblFungi"/>
</dbReference>
<dbReference type="GO" id="GO:0005774">
    <property type="term" value="C:vacuolar membrane"/>
    <property type="evidence" value="ECO:0007669"/>
    <property type="project" value="EnsemblFungi"/>
</dbReference>